<dbReference type="EC" id="3.1.3.89" evidence="5"/>
<comment type="cofactor">
    <cofactor evidence="2">
        <name>Mn(2+)</name>
        <dbReference type="ChEBI" id="CHEBI:29035"/>
    </cofactor>
</comment>
<evidence type="ECO:0000313" key="9">
    <source>
        <dbReference type="EMBL" id="KKL93349.1"/>
    </source>
</evidence>
<keyword evidence="7" id="KW-0378">Hydrolase</keyword>
<comment type="caution">
    <text evidence="9">The sequence shown here is derived from an EMBL/GenBank/DDBJ whole genome shotgun (WGS) entry which is preliminary data.</text>
</comment>
<sequence length="189" mass="22143">MQELMKFLFEVGHLKNVDRSGWWLLGNKMPESVAEHSFRCAILGYFLAKSEGLDTFKVVIMCLFHDVHETRLNDLHKIAQNYMNFKEAEKKASQEQIKSLNNPERKEIENTLEEFLNQKSEESIVARDADILECAMQAREYQAQGYEAAIDWLERAKSTLRSESAKRLLSTIERSDPNEWWKNLKDKNK</sequence>
<dbReference type="InterPro" id="IPR039356">
    <property type="entry name" value="YfbR/HDDC2"/>
</dbReference>
<evidence type="ECO:0000256" key="1">
    <source>
        <dbReference type="ARBA" id="ARBA00001638"/>
    </source>
</evidence>
<comment type="subunit">
    <text evidence="4">Homodimer.</text>
</comment>
<gene>
    <name evidence="9" type="ORF">LCGC14_1875580</name>
</gene>
<dbReference type="EMBL" id="LAZR01019213">
    <property type="protein sequence ID" value="KKL93349.1"/>
    <property type="molecule type" value="Genomic_DNA"/>
</dbReference>
<dbReference type="AlphaFoldDB" id="A0A0F9G3Q9"/>
<dbReference type="Pfam" id="PF13023">
    <property type="entry name" value="HD_3"/>
    <property type="match status" value="1"/>
</dbReference>
<dbReference type="PANTHER" id="PTHR11845:SF13">
    <property type="entry name" value="5'-DEOXYNUCLEOTIDASE HDDC2"/>
    <property type="match status" value="1"/>
</dbReference>
<protein>
    <recommendedName>
        <fullName evidence="5">5'-deoxynucleotidase</fullName>
        <ecNumber evidence="5">3.1.3.89</ecNumber>
    </recommendedName>
</protein>
<evidence type="ECO:0000256" key="5">
    <source>
        <dbReference type="ARBA" id="ARBA00012964"/>
    </source>
</evidence>
<dbReference type="SMART" id="SM00471">
    <property type="entry name" value="HDc"/>
    <property type="match status" value="1"/>
</dbReference>
<dbReference type="GO" id="GO:0005737">
    <property type="term" value="C:cytoplasm"/>
    <property type="evidence" value="ECO:0007669"/>
    <property type="project" value="TreeGrafter"/>
</dbReference>
<dbReference type="InterPro" id="IPR003607">
    <property type="entry name" value="HD/PDEase_dom"/>
</dbReference>
<evidence type="ECO:0000256" key="3">
    <source>
        <dbReference type="ARBA" id="ARBA00001941"/>
    </source>
</evidence>
<evidence type="ECO:0000256" key="2">
    <source>
        <dbReference type="ARBA" id="ARBA00001936"/>
    </source>
</evidence>
<comment type="catalytic activity">
    <reaction evidence="1">
        <text>a 2'-deoxyribonucleoside 5'-phosphate + H2O = a 2'-deoxyribonucleoside + phosphate</text>
        <dbReference type="Rhea" id="RHEA:36167"/>
        <dbReference type="ChEBI" id="CHEBI:15377"/>
        <dbReference type="ChEBI" id="CHEBI:18274"/>
        <dbReference type="ChEBI" id="CHEBI:43474"/>
        <dbReference type="ChEBI" id="CHEBI:65317"/>
        <dbReference type="EC" id="3.1.3.89"/>
    </reaction>
</comment>
<dbReference type="SUPFAM" id="SSF109604">
    <property type="entry name" value="HD-domain/PDEase-like"/>
    <property type="match status" value="1"/>
</dbReference>
<proteinExistence type="predicted"/>
<reference evidence="9" key="1">
    <citation type="journal article" date="2015" name="Nature">
        <title>Complex archaea that bridge the gap between prokaryotes and eukaryotes.</title>
        <authorList>
            <person name="Spang A."/>
            <person name="Saw J.H."/>
            <person name="Jorgensen S.L."/>
            <person name="Zaremba-Niedzwiedzka K."/>
            <person name="Martijn J."/>
            <person name="Lind A.E."/>
            <person name="van Eijk R."/>
            <person name="Schleper C."/>
            <person name="Guy L."/>
            <person name="Ettema T.J."/>
        </authorList>
    </citation>
    <scope>NUCLEOTIDE SEQUENCE</scope>
</reference>
<keyword evidence="6" id="KW-0479">Metal-binding</keyword>
<organism evidence="9">
    <name type="scientific">marine sediment metagenome</name>
    <dbReference type="NCBI Taxonomy" id="412755"/>
    <lineage>
        <taxon>unclassified sequences</taxon>
        <taxon>metagenomes</taxon>
        <taxon>ecological metagenomes</taxon>
    </lineage>
</organism>
<dbReference type="InterPro" id="IPR006674">
    <property type="entry name" value="HD_domain"/>
</dbReference>
<evidence type="ECO:0000256" key="7">
    <source>
        <dbReference type="ARBA" id="ARBA00022801"/>
    </source>
</evidence>
<name>A0A0F9G3Q9_9ZZZZ</name>
<dbReference type="PANTHER" id="PTHR11845">
    <property type="entry name" value="5'-DEOXYNUCLEOTIDASE HDDC2"/>
    <property type="match status" value="1"/>
</dbReference>
<evidence type="ECO:0000259" key="8">
    <source>
        <dbReference type="SMART" id="SM00471"/>
    </source>
</evidence>
<comment type="cofactor">
    <cofactor evidence="3">
        <name>Co(2+)</name>
        <dbReference type="ChEBI" id="CHEBI:48828"/>
    </cofactor>
</comment>
<evidence type="ECO:0000256" key="6">
    <source>
        <dbReference type="ARBA" id="ARBA00022723"/>
    </source>
</evidence>
<accession>A0A0F9G3Q9</accession>
<dbReference type="GO" id="GO:0002953">
    <property type="term" value="F:5'-deoxynucleotidase activity"/>
    <property type="evidence" value="ECO:0007669"/>
    <property type="project" value="UniProtKB-EC"/>
</dbReference>
<evidence type="ECO:0000256" key="4">
    <source>
        <dbReference type="ARBA" id="ARBA00011738"/>
    </source>
</evidence>
<dbReference type="GO" id="GO:0046872">
    <property type="term" value="F:metal ion binding"/>
    <property type="evidence" value="ECO:0007669"/>
    <property type="project" value="UniProtKB-KW"/>
</dbReference>
<dbReference type="Gene3D" id="1.10.3210.10">
    <property type="entry name" value="Hypothetical protein af1432"/>
    <property type="match status" value="1"/>
</dbReference>
<feature type="domain" description="HD/PDEase" evidence="8">
    <location>
        <begin position="29"/>
        <end position="144"/>
    </location>
</feature>